<reference evidence="4 5" key="1">
    <citation type="submission" date="2023-03" db="EMBL/GenBank/DDBJ databases">
        <title>Isolation and description of six Streptomyces strains from soil environments, able to metabolize different microbial glucans.</title>
        <authorList>
            <person name="Widen T."/>
            <person name="Larsbrink J."/>
        </authorList>
    </citation>
    <scope>NUCLEOTIDE SEQUENCE [LARGE SCALE GENOMIC DNA]</scope>
    <source>
        <strain evidence="4 5">Mut1</strain>
    </source>
</reference>
<dbReference type="SUPFAM" id="SSF52540">
    <property type="entry name" value="P-loop containing nucleoside triphosphate hydrolases"/>
    <property type="match status" value="1"/>
</dbReference>
<dbReference type="PANTHER" id="PTHR46082:SF6">
    <property type="entry name" value="AAA+ ATPASE DOMAIN-CONTAINING PROTEIN-RELATED"/>
    <property type="match status" value="1"/>
</dbReference>
<keyword evidence="5" id="KW-1185">Reference proteome</keyword>
<dbReference type="Pfam" id="PF00931">
    <property type="entry name" value="NB-ARC"/>
    <property type="match status" value="1"/>
</dbReference>
<dbReference type="NCBIfam" id="NF040586">
    <property type="entry name" value="FxSxx_TPR"/>
    <property type="match status" value="1"/>
</dbReference>
<organism evidence="4 5">
    <name type="scientific">Streptomyces castrisilvae</name>
    <dbReference type="NCBI Taxonomy" id="3033811"/>
    <lineage>
        <taxon>Bacteria</taxon>
        <taxon>Bacillati</taxon>
        <taxon>Actinomycetota</taxon>
        <taxon>Actinomycetes</taxon>
        <taxon>Kitasatosporales</taxon>
        <taxon>Streptomycetaceae</taxon>
        <taxon>Streptomyces</taxon>
    </lineage>
</organism>
<protein>
    <submittedName>
        <fullName evidence="4">FxSxx-COOH system tetratricopeptide repeat protein</fullName>
    </submittedName>
</protein>
<evidence type="ECO:0000259" key="2">
    <source>
        <dbReference type="Pfam" id="PF00931"/>
    </source>
</evidence>
<dbReference type="Pfam" id="PF13424">
    <property type="entry name" value="TPR_12"/>
    <property type="match status" value="1"/>
</dbReference>
<dbReference type="InterPro" id="IPR011990">
    <property type="entry name" value="TPR-like_helical_dom_sf"/>
</dbReference>
<proteinExistence type="predicted"/>
<accession>A0ABY9HNW3</accession>
<dbReference type="SUPFAM" id="SSF48452">
    <property type="entry name" value="TPR-like"/>
    <property type="match status" value="1"/>
</dbReference>
<sequence length="1104" mass="121087">MTRDERPLLIEPVVGWLPEVRPGLVQCVSVDLRGPLDGRGRTDTDAWPYDDEEELAFSVALEGAPYFVCEALDDPGVVLHRFGGTYGPATFLVTAGPSSGPGVLRLTVFNQWGASVRKEELACLITESAHSGGARPGTLVRGPETSPAHPGPVAADGPDASVTISSAGYNWAWAEWIGYRLELRGVRVFRRSWSPPPELPLEEALRDLARAPGRVLLLLSDPYVQPELRSHEEWNRALREVVVPDPDRFAAVRLTESALPGAASALNAADLVRVPADEAERRLLVLLRLPTRPLPEELAALPGPRFPADPPAVWGGVPRRNPRFTGREELLPAMHETLHMAEPGRRRVVLHGMPGIGKTQLAAEYVYRFGSEYDVVWWVPADRRSGYRQKLAELAPVLGLSTGVEYGERLRAVREALGWGEPYARWLLILDGADEPEQLRDLVPLGPGHVLITSRNPEWGEYDVRALDVPAYTHQESVAFVRRRAPRLTPTEAARLAGALEDLPLLLDQTAGWLNESVMSVEEYIGLLGHGADQDVVKVSADFPLTFRTAWAILLNRLQAAAPEAVDLLRLCGFFAPGSVSVRLLKAVSPDGLPERLAGVIRDPALWSTTIRRLREYSVIRVEPHGAEGSESVHLHRLVHRIIRKDVPEHDRLALATGARRALAAVDPGDPSDIRHWPAYAALTTHLEWAGVLDSTDPEVHRLVLNCLRYMYLSGEYGSGIRFAAPAMESWERLLGAADPRIWDLRHHYANLLRALGDYRSSERVERATADFLATERGELDLDHLRAAGGLAADLRGLGRYQEALELSASILERDRRLLGPEDPRTLNAENNLAVSLRLLGRYAQALEQDERTLELRRAVLSADAPPALYSEINLATDLRLLGRHREAGHALRETVEHHLRVMGDNNPQTLRGQYQLALCRYALEWAGTALMDLVGVREDALRMLGEHAPLTLLITAGVAGAQREAGDPGPALRLHEQVVAGYRGMLGAEHPYTIGAEGNLGLMLWTAGDRGRGAEEVELARVAMAEAVGEDHPWTIGCALNTVLVRARTEGLPDVPLLGRENSARADAVLGPRHPLAAACRQALTAASADTGPGFWSFEPLVI</sequence>
<feature type="domain" description="NB-ARC" evidence="2">
    <location>
        <begin position="331"/>
        <end position="439"/>
    </location>
</feature>
<evidence type="ECO:0000259" key="3">
    <source>
        <dbReference type="Pfam" id="PF13676"/>
    </source>
</evidence>
<evidence type="ECO:0000313" key="4">
    <source>
        <dbReference type="EMBL" id="WLQ36248.1"/>
    </source>
</evidence>
<evidence type="ECO:0000313" key="5">
    <source>
        <dbReference type="Proteomes" id="UP001239522"/>
    </source>
</evidence>
<dbReference type="Proteomes" id="UP001239522">
    <property type="component" value="Chromosome"/>
</dbReference>
<dbReference type="EMBL" id="CP120997">
    <property type="protein sequence ID" value="WLQ36248.1"/>
    <property type="molecule type" value="Genomic_DNA"/>
</dbReference>
<dbReference type="InterPro" id="IPR027417">
    <property type="entry name" value="P-loop_NTPase"/>
</dbReference>
<feature type="domain" description="TIR" evidence="3">
    <location>
        <begin position="162"/>
        <end position="283"/>
    </location>
</feature>
<dbReference type="Pfam" id="PF13676">
    <property type="entry name" value="TIR_2"/>
    <property type="match status" value="1"/>
</dbReference>
<dbReference type="RefSeq" id="WP_306057407.1">
    <property type="nucleotide sequence ID" value="NZ_CP120997.1"/>
</dbReference>
<dbReference type="Gene3D" id="3.40.50.300">
    <property type="entry name" value="P-loop containing nucleotide triphosphate hydrolases"/>
    <property type="match status" value="1"/>
</dbReference>
<dbReference type="InterPro" id="IPR002182">
    <property type="entry name" value="NB-ARC"/>
</dbReference>
<dbReference type="InterPro" id="IPR000157">
    <property type="entry name" value="TIR_dom"/>
</dbReference>
<feature type="region of interest" description="Disordered" evidence="1">
    <location>
        <begin position="131"/>
        <end position="159"/>
    </location>
</feature>
<name>A0ABY9HNW3_9ACTN</name>
<dbReference type="Gene3D" id="1.25.40.10">
    <property type="entry name" value="Tetratricopeptide repeat domain"/>
    <property type="match status" value="2"/>
</dbReference>
<gene>
    <name evidence="4" type="primary">fxsT</name>
    <name evidence="4" type="ORF">P8A18_23725</name>
</gene>
<dbReference type="PANTHER" id="PTHR46082">
    <property type="entry name" value="ATP/GTP-BINDING PROTEIN-RELATED"/>
    <property type="match status" value="1"/>
</dbReference>
<evidence type="ECO:0000256" key="1">
    <source>
        <dbReference type="SAM" id="MobiDB-lite"/>
    </source>
</evidence>
<dbReference type="InterPro" id="IPR053137">
    <property type="entry name" value="NLR-like"/>
</dbReference>